<reference evidence="2 3" key="1">
    <citation type="submission" date="2016-02" db="EMBL/GenBank/DDBJ databases">
        <title>Draft genome sequence of Acidibacillus ferrooxidans SLC66.</title>
        <authorList>
            <person name="Oliveira G."/>
            <person name="Nancucheo I."/>
            <person name="Dall'Agnol H."/>
            <person name="Johnson B."/>
            <person name="Oliveira R."/>
            <person name="Nunes G.L."/>
            <person name="Tzotzos G."/>
            <person name="Orellana S.C."/>
            <person name="Salim A.C."/>
            <person name="Araujo F.M."/>
        </authorList>
    </citation>
    <scope>NUCLEOTIDE SEQUENCE [LARGE SCALE GENOMIC DNA]</scope>
    <source>
        <strain evidence="2 3">SLC66</strain>
    </source>
</reference>
<dbReference type="SUPFAM" id="SSF55729">
    <property type="entry name" value="Acyl-CoA N-acyltransferases (Nat)"/>
    <property type="match status" value="1"/>
</dbReference>
<evidence type="ECO:0000313" key="2">
    <source>
        <dbReference type="EMBL" id="OAG93827.1"/>
    </source>
</evidence>
<dbReference type="EMBL" id="LSUQ01000022">
    <property type="protein sequence ID" value="OAG93827.1"/>
    <property type="molecule type" value="Genomic_DNA"/>
</dbReference>
<evidence type="ECO:0000259" key="1">
    <source>
        <dbReference type="PROSITE" id="PS51186"/>
    </source>
</evidence>
<sequence>MTLVEYRSHITSIEQIKQWLSYAVGSATDEKLSNILVQVYSQSDTKLYVFIDNDDAALGIIGFKREGFSAEILHIAVDEHKRNCGIGRRMIDNLLMLENLTELTAETDHDAVEFYRRYGFEIRSLGEKYPGVERFHCRLSLC</sequence>
<proteinExistence type="predicted"/>
<dbReference type="Pfam" id="PF13508">
    <property type="entry name" value="Acetyltransf_7"/>
    <property type="match status" value="1"/>
</dbReference>
<accession>A0A853KAE6</accession>
<feature type="domain" description="N-acetyltransferase" evidence="1">
    <location>
        <begin position="1"/>
        <end position="142"/>
    </location>
</feature>
<dbReference type="PROSITE" id="PS51186">
    <property type="entry name" value="GNAT"/>
    <property type="match status" value="1"/>
</dbReference>
<dbReference type="InterPro" id="IPR000182">
    <property type="entry name" value="GNAT_dom"/>
</dbReference>
<dbReference type="RefSeq" id="WP_067952863.1">
    <property type="nucleotide sequence ID" value="NZ_LSUQ01000022.1"/>
</dbReference>
<dbReference type="AlphaFoldDB" id="A0A853KAE6"/>
<dbReference type="Gene3D" id="3.40.630.30">
    <property type="match status" value="1"/>
</dbReference>
<dbReference type="CDD" id="cd04301">
    <property type="entry name" value="NAT_SF"/>
    <property type="match status" value="1"/>
</dbReference>
<protein>
    <recommendedName>
        <fullName evidence="1">N-acetyltransferase domain-containing protein</fullName>
    </recommendedName>
</protein>
<gene>
    <name evidence="2" type="ORF">AYW79_08535</name>
</gene>
<dbReference type="Proteomes" id="UP000077421">
    <property type="component" value="Unassembled WGS sequence"/>
</dbReference>
<comment type="caution">
    <text evidence="2">The sequence shown here is derived from an EMBL/GenBank/DDBJ whole genome shotgun (WGS) entry which is preliminary data.</text>
</comment>
<evidence type="ECO:0000313" key="3">
    <source>
        <dbReference type="Proteomes" id="UP000077421"/>
    </source>
</evidence>
<name>A0A853KAE6_9BACL</name>
<dbReference type="GO" id="GO:0016747">
    <property type="term" value="F:acyltransferase activity, transferring groups other than amino-acyl groups"/>
    <property type="evidence" value="ECO:0007669"/>
    <property type="project" value="InterPro"/>
</dbReference>
<organism evidence="2 3">
    <name type="scientific">Ferroacidibacillus organovorans</name>
    <dbReference type="NCBI Taxonomy" id="1765683"/>
    <lineage>
        <taxon>Bacteria</taxon>
        <taxon>Bacillati</taxon>
        <taxon>Bacillota</taxon>
        <taxon>Bacilli</taxon>
        <taxon>Bacillales</taxon>
        <taxon>Alicyclobacillaceae</taxon>
        <taxon>Ferroacidibacillus</taxon>
    </lineage>
</organism>
<dbReference type="InterPro" id="IPR016181">
    <property type="entry name" value="Acyl_CoA_acyltransferase"/>
</dbReference>